<evidence type="ECO:0000313" key="9">
    <source>
        <dbReference type="EMBL" id="GBP11737.1"/>
    </source>
</evidence>
<keyword evidence="7" id="KW-0378">Hydrolase</keyword>
<evidence type="ECO:0000313" key="10">
    <source>
        <dbReference type="Proteomes" id="UP000299102"/>
    </source>
</evidence>
<proteinExistence type="inferred from homology"/>
<evidence type="ECO:0000256" key="4">
    <source>
        <dbReference type="ARBA" id="ARBA00022722"/>
    </source>
</evidence>
<dbReference type="InterPro" id="IPR012337">
    <property type="entry name" value="RNaseH-like_sf"/>
</dbReference>
<dbReference type="SUPFAM" id="SSF53098">
    <property type="entry name" value="Ribonuclease H-like"/>
    <property type="match status" value="1"/>
</dbReference>
<dbReference type="GO" id="GO:0043137">
    <property type="term" value="P:DNA replication, removal of RNA primer"/>
    <property type="evidence" value="ECO:0007669"/>
    <property type="project" value="TreeGrafter"/>
</dbReference>
<reference evidence="9 10" key="1">
    <citation type="journal article" date="2019" name="Commun. Biol.">
        <title>The bagworm genome reveals a unique fibroin gene that provides high tensile strength.</title>
        <authorList>
            <person name="Kono N."/>
            <person name="Nakamura H."/>
            <person name="Ohtoshi R."/>
            <person name="Tomita M."/>
            <person name="Numata K."/>
            <person name="Arakawa K."/>
        </authorList>
    </citation>
    <scope>NUCLEOTIDE SEQUENCE [LARGE SCALE GENOMIC DNA]</scope>
</reference>
<dbReference type="CDD" id="cd09276">
    <property type="entry name" value="Rnase_HI_RT_non_LTR"/>
    <property type="match status" value="1"/>
</dbReference>
<dbReference type="AlphaFoldDB" id="A0A4C1TEB2"/>
<evidence type="ECO:0000256" key="7">
    <source>
        <dbReference type="ARBA" id="ARBA00022801"/>
    </source>
</evidence>
<evidence type="ECO:0000259" key="8">
    <source>
        <dbReference type="PROSITE" id="PS50879"/>
    </source>
</evidence>
<dbReference type="STRING" id="151549.A0A4C1TEB2"/>
<organism evidence="9 10">
    <name type="scientific">Eumeta variegata</name>
    <name type="common">Bagworm moth</name>
    <name type="synonym">Eumeta japonica</name>
    <dbReference type="NCBI Taxonomy" id="151549"/>
    <lineage>
        <taxon>Eukaryota</taxon>
        <taxon>Metazoa</taxon>
        <taxon>Ecdysozoa</taxon>
        <taxon>Arthropoda</taxon>
        <taxon>Hexapoda</taxon>
        <taxon>Insecta</taxon>
        <taxon>Pterygota</taxon>
        <taxon>Neoptera</taxon>
        <taxon>Endopterygota</taxon>
        <taxon>Lepidoptera</taxon>
        <taxon>Glossata</taxon>
        <taxon>Ditrysia</taxon>
        <taxon>Tineoidea</taxon>
        <taxon>Psychidae</taxon>
        <taxon>Oiketicinae</taxon>
        <taxon>Eumeta</taxon>
    </lineage>
</organism>
<evidence type="ECO:0000256" key="2">
    <source>
        <dbReference type="ARBA" id="ARBA00005300"/>
    </source>
</evidence>
<comment type="caution">
    <text evidence="9">The sequence shown here is derived from an EMBL/GenBank/DDBJ whole genome shotgun (WGS) entry which is preliminary data.</text>
</comment>
<dbReference type="InterPro" id="IPR002156">
    <property type="entry name" value="RNaseH_domain"/>
</dbReference>
<dbReference type="PROSITE" id="PS50879">
    <property type="entry name" value="RNASE_H_1"/>
    <property type="match status" value="1"/>
</dbReference>
<protein>
    <recommendedName>
        <fullName evidence="3">ribonuclease H</fullName>
        <ecNumber evidence="3">3.1.26.4</ecNumber>
    </recommendedName>
</protein>
<accession>A0A4C1TEB2</accession>
<dbReference type="InterPro" id="IPR050092">
    <property type="entry name" value="RNase_H"/>
</dbReference>
<dbReference type="GO" id="GO:0046872">
    <property type="term" value="F:metal ion binding"/>
    <property type="evidence" value="ECO:0007669"/>
    <property type="project" value="UniProtKB-KW"/>
</dbReference>
<feature type="domain" description="RNase H type-1" evidence="8">
    <location>
        <begin position="29"/>
        <end position="155"/>
    </location>
</feature>
<evidence type="ECO:0000256" key="6">
    <source>
        <dbReference type="ARBA" id="ARBA00022759"/>
    </source>
</evidence>
<evidence type="ECO:0000256" key="5">
    <source>
        <dbReference type="ARBA" id="ARBA00022723"/>
    </source>
</evidence>
<dbReference type="EC" id="3.1.26.4" evidence="3"/>
<comment type="similarity">
    <text evidence="2">Belongs to the RNase H family.</text>
</comment>
<keyword evidence="5" id="KW-0479">Metal-binding</keyword>
<dbReference type="Gene3D" id="3.30.420.10">
    <property type="entry name" value="Ribonuclease H-like superfamily/Ribonuclease H"/>
    <property type="match status" value="1"/>
</dbReference>
<dbReference type="PANTHER" id="PTHR10642:SF26">
    <property type="entry name" value="RIBONUCLEASE H1"/>
    <property type="match status" value="1"/>
</dbReference>
<keyword evidence="4" id="KW-0540">Nuclease</keyword>
<dbReference type="GO" id="GO:0004523">
    <property type="term" value="F:RNA-DNA hybrid ribonuclease activity"/>
    <property type="evidence" value="ECO:0007669"/>
    <property type="project" value="UniProtKB-EC"/>
</dbReference>
<sequence>MSLSNYRKHCTSNETYIHLFNELVTSFGGPNHTQLYTDASKDLDNVAYAVVDKSGNTILTKSLSNISSIFTAEAAGIFQAINIANLNNKNFVIYSDSLSVLTAINNPSNNKWQTVNKIRDSLIKANNKIKIAWIPGHVGIRGNNFADAAAKYGCSAPIITDPTIEKNDLRSSVLSKG</sequence>
<evidence type="ECO:0000256" key="3">
    <source>
        <dbReference type="ARBA" id="ARBA00012180"/>
    </source>
</evidence>
<keyword evidence="6" id="KW-0255">Endonuclease</keyword>
<dbReference type="Proteomes" id="UP000299102">
    <property type="component" value="Unassembled WGS sequence"/>
</dbReference>
<comment type="catalytic activity">
    <reaction evidence="1">
        <text>Endonucleolytic cleavage to 5'-phosphomonoester.</text>
        <dbReference type="EC" id="3.1.26.4"/>
    </reaction>
</comment>
<dbReference type="OrthoDB" id="8058536at2759"/>
<evidence type="ECO:0000256" key="1">
    <source>
        <dbReference type="ARBA" id="ARBA00000077"/>
    </source>
</evidence>
<dbReference type="PANTHER" id="PTHR10642">
    <property type="entry name" value="RIBONUCLEASE H1"/>
    <property type="match status" value="1"/>
</dbReference>
<dbReference type="GO" id="GO:0003676">
    <property type="term" value="F:nucleic acid binding"/>
    <property type="evidence" value="ECO:0007669"/>
    <property type="project" value="InterPro"/>
</dbReference>
<keyword evidence="10" id="KW-1185">Reference proteome</keyword>
<dbReference type="Pfam" id="PF00075">
    <property type="entry name" value="RNase_H"/>
    <property type="match status" value="1"/>
</dbReference>
<dbReference type="EMBL" id="BGZK01004944">
    <property type="protein sequence ID" value="GBP11737.1"/>
    <property type="molecule type" value="Genomic_DNA"/>
</dbReference>
<name>A0A4C1TEB2_EUMVA</name>
<gene>
    <name evidence="9" type="ORF">EVAR_67296_1</name>
</gene>
<dbReference type="InterPro" id="IPR036397">
    <property type="entry name" value="RNaseH_sf"/>
</dbReference>